<keyword evidence="2" id="KW-1185">Reference proteome</keyword>
<dbReference type="Proteomes" id="UP000186601">
    <property type="component" value="Unassembled WGS sequence"/>
</dbReference>
<name>A0A2R6QBP2_9APHY</name>
<sequence length="64" mass="7279">MRIVFSKDPEVFPNIQRNVFTTRGAAKMRREVMGNGKARPKYFGARRLIGSGTNKPNKPRTLSQ</sequence>
<proteinExistence type="predicted"/>
<dbReference type="AlphaFoldDB" id="A0A2R6QBP2"/>
<organism evidence="1 2">
    <name type="scientific">Hermanssonia centrifuga</name>
    <dbReference type="NCBI Taxonomy" id="98765"/>
    <lineage>
        <taxon>Eukaryota</taxon>
        <taxon>Fungi</taxon>
        <taxon>Dikarya</taxon>
        <taxon>Basidiomycota</taxon>
        <taxon>Agaricomycotina</taxon>
        <taxon>Agaricomycetes</taxon>
        <taxon>Polyporales</taxon>
        <taxon>Meruliaceae</taxon>
        <taxon>Hermanssonia</taxon>
    </lineage>
</organism>
<protein>
    <submittedName>
        <fullName evidence="1">Uncharacterized protein</fullName>
    </submittedName>
</protein>
<evidence type="ECO:0000313" key="2">
    <source>
        <dbReference type="Proteomes" id="UP000186601"/>
    </source>
</evidence>
<reference evidence="1 2" key="1">
    <citation type="submission" date="2018-02" db="EMBL/GenBank/DDBJ databases">
        <title>Genome sequence of the basidiomycete white-rot fungus Phlebia centrifuga.</title>
        <authorList>
            <person name="Granchi Z."/>
            <person name="Peng M."/>
            <person name="de Vries R.P."/>
            <person name="Hilden K."/>
            <person name="Makela M.R."/>
            <person name="Grigoriev I."/>
            <person name="Riley R."/>
        </authorList>
    </citation>
    <scope>NUCLEOTIDE SEQUENCE [LARGE SCALE GENOMIC DNA]</scope>
    <source>
        <strain evidence="1 2">FBCC195</strain>
    </source>
</reference>
<evidence type="ECO:0000313" key="1">
    <source>
        <dbReference type="EMBL" id="PSS05559.1"/>
    </source>
</evidence>
<gene>
    <name evidence="1" type="ORF">PHLCEN_2v3729</name>
</gene>
<comment type="caution">
    <text evidence="1">The sequence shown here is derived from an EMBL/GenBank/DDBJ whole genome shotgun (WGS) entry which is preliminary data.</text>
</comment>
<dbReference type="EMBL" id="MLYV02000366">
    <property type="protein sequence ID" value="PSS05559.1"/>
    <property type="molecule type" value="Genomic_DNA"/>
</dbReference>
<accession>A0A2R6QBP2</accession>